<dbReference type="GO" id="GO:0072659">
    <property type="term" value="P:protein localization to plasma membrane"/>
    <property type="evidence" value="ECO:0007669"/>
    <property type="project" value="TreeGrafter"/>
</dbReference>
<dbReference type="GO" id="GO:0002020">
    <property type="term" value="F:protease binding"/>
    <property type="evidence" value="ECO:0007669"/>
    <property type="project" value="TreeGrafter"/>
</dbReference>
<dbReference type="InterPro" id="IPR027705">
    <property type="entry name" value="Flotillin_fam"/>
</dbReference>
<sequence length="420" mass="46574">MGSHLTCGPDEVIVISGGLIRGKKKRYIIGGHAFAIWCVTHVHYLSLNLMTVYPYCYHVETILGVAVTVSSVAQCKFLRGIEFLKISTEQFLGIEEHEIKRTICETLEGTLRAIVGEMTVEQLYKDREMFSKRVWQVAAPDMARMGMAIMSFTITDISDEENYLMSLGRAQIAAVKRDAAIGVAEAERDAGIREAECEKEAQNVIFEMGAKIGHHSKMYNLAKASFDQEVNAAKAQAALAYELQAAKIQQQIRSEEVQIDIIERKKETEIQEKEVERKNKELISTIRLPAEAENYEIYTVAQGLKTQALEEGKAKAEQLQLLGTSEARVLQVTGNADAQLMLLKANVFKTYQTAAKLALVLESLPKITTQICLPLEKVKEIVIIGGSDSITSELSRLIGQIPPSLSALAGKELENLLKNK</sequence>
<dbReference type="EMBL" id="GECZ01029879">
    <property type="protein sequence ID" value="JAS39890.1"/>
    <property type="molecule type" value="Transcribed_RNA"/>
</dbReference>
<evidence type="ECO:0000256" key="4">
    <source>
        <dbReference type="RuleBase" id="RU366054"/>
    </source>
</evidence>
<dbReference type="PANTHER" id="PTHR13806:SF46">
    <property type="entry name" value="FLOTILLIN-1-RELATED"/>
    <property type="match status" value="1"/>
</dbReference>
<comment type="similarity">
    <text evidence="2 4">Belongs to the band 7/mec-2 family. Flotillin subfamily.</text>
</comment>
<dbReference type="PANTHER" id="PTHR13806">
    <property type="entry name" value="FLOTILLIN-RELATED"/>
    <property type="match status" value="1"/>
</dbReference>
<evidence type="ECO:0000259" key="6">
    <source>
        <dbReference type="Pfam" id="PF01145"/>
    </source>
</evidence>
<dbReference type="CDD" id="cd03399">
    <property type="entry name" value="SPFH_flotillin"/>
    <property type="match status" value="1"/>
</dbReference>
<evidence type="ECO:0000256" key="3">
    <source>
        <dbReference type="ARBA" id="ARBA00023136"/>
    </source>
</evidence>
<organism evidence="7">
    <name type="scientific">Cuerna arida</name>
    <dbReference type="NCBI Taxonomy" id="1464854"/>
    <lineage>
        <taxon>Eukaryota</taxon>
        <taxon>Metazoa</taxon>
        <taxon>Ecdysozoa</taxon>
        <taxon>Arthropoda</taxon>
        <taxon>Hexapoda</taxon>
        <taxon>Insecta</taxon>
        <taxon>Pterygota</taxon>
        <taxon>Neoptera</taxon>
        <taxon>Paraneoptera</taxon>
        <taxon>Hemiptera</taxon>
        <taxon>Auchenorrhyncha</taxon>
        <taxon>Membracoidea</taxon>
        <taxon>Cicadellidae</taxon>
        <taxon>Cicadellinae</taxon>
        <taxon>Proconiini</taxon>
        <taxon>Cuerna</taxon>
    </lineage>
</organism>
<keyword evidence="3" id="KW-0472">Membrane</keyword>
<reference evidence="7" key="1">
    <citation type="submission" date="2015-11" db="EMBL/GenBank/DDBJ databases">
        <title>De novo transcriptome assembly of four potential Pierce s Disease insect vectors from Arizona vineyards.</title>
        <authorList>
            <person name="Tassone E.E."/>
        </authorList>
    </citation>
    <scope>NUCLEOTIDE SEQUENCE</scope>
</reference>
<name>A0A1B6EPR5_9HEMI</name>
<evidence type="ECO:0000256" key="2">
    <source>
        <dbReference type="ARBA" id="ARBA00007161"/>
    </source>
</evidence>
<feature type="coiled-coil region" evidence="5">
    <location>
        <begin position="245"/>
        <end position="285"/>
    </location>
</feature>
<evidence type="ECO:0000256" key="5">
    <source>
        <dbReference type="SAM" id="Coils"/>
    </source>
</evidence>
<dbReference type="SUPFAM" id="SSF117892">
    <property type="entry name" value="Band 7/SPFH domain"/>
    <property type="match status" value="1"/>
</dbReference>
<dbReference type="Pfam" id="PF01145">
    <property type="entry name" value="Band_7"/>
    <property type="match status" value="1"/>
</dbReference>
<gene>
    <name evidence="7" type="ORF">g.13810</name>
</gene>
<dbReference type="InterPro" id="IPR001107">
    <property type="entry name" value="Band_7"/>
</dbReference>
<keyword evidence="5" id="KW-0175">Coiled coil</keyword>
<dbReference type="AlphaFoldDB" id="A0A1B6EPR5"/>
<dbReference type="Gene3D" id="3.30.479.30">
    <property type="entry name" value="Band 7 domain"/>
    <property type="match status" value="1"/>
</dbReference>
<dbReference type="GO" id="GO:0031410">
    <property type="term" value="C:cytoplasmic vesicle"/>
    <property type="evidence" value="ECO:0007669"/>
    <property type="project" value="TreeGrafter"/>
</dbReference>
<evidence type="ECO:0000313" key="7">
    <source>
        <dbReference type="EMBL" id="JAS39890.1"/>
    </source>
</evidence>
<comment type="subcellular location">
    <subcellularLocation>
        <location evidence="1">Membrane</location>
    </subcellularLocation>
</comment>
<dbReference type="GO" id="GO:0016600">
    <property type="term" value="C:flotillin complex"/>
    <property type="evidence" value="ECO:0007669"/>
    <property type="project" value="TreeGrafter"/>
</dbReference>
<dbReference type="GO" id="GO:0045661">
    <property type="term" value="P:regulation of myoblast differentiation"/>
    <property type="evidence" value="ECO:0007669"/>
    <property type="project" value="TreeGrafter"/>
</dbReference>
<dbReference type="InterPro" id="IPR036013">
    <property type="entry name" value="Band_7/SPFH_dom_sf"/>
</dbReference>
<evidence type="ECO:0000256" key="1">
    <source>
        <dbReference type="ARBA" id="ARBA00004370"/>
    </source>
</evidence>
<proteinExistence type="inferred from homology"/>
<protein>
    <recommendedName>
        <fullName evidence="6">Band 7 domain-containing protein</fullName>
    </recommendedName>
</protein>
<accession>A0A1B6EPR5</accession>
<feature type="domain" description="Band 7" evidence="6">
    <location>
        <begin position="90"/>
        <end position="187"/>
    </location>
</feature>